<name>A0A5C5YLA7_9BACT</name>
<organism evidence="5 6">
    <name type="scientific">Posidoniimonas polymericola</name>
    <dbReference type="NCBI Taxonomy" id="2528002"/>
    <lineage>
        <taxon>Bacteria</taxon>
        <taxon>Pseudomonadati</taxon>
        <taxon>Planctomycetota</taxon>
        <taxon>Planctomycetia</taxon>
        <taxon>Pirellulales</taxon>
        <taxon>Lacipirellulaceae</taxon>
        <taxon>Posidoniimonas</taxon>
    </lineage>
</organism>
<dbReference type="Proteomes" id="UP000318478">
    <property type="component" value="Unassembled WGS sequence"/>
</dbReference>
<dbReference type="OrthoDB" id="9814800at2"/>
<feature type="transmembrane region" description="Helical" evidence="3">
    <location>
        <begin position="109"/>
        <end position="129"/>
    </location>
</feature>
<feature type="transmembrane region" description="Helical" evidence="3">
    <location>
        <begin position="141"/>
        <end position="159"/>
    </location>
</feature>
<keyword evidence="3" id="KW-0472">Membrane</keyword>
<dbReference type="InterPro" id="IPR023155">
    <property type="entry name" value="Cyt_c-552/4"/>
</dbReference>
<dbReference type="Gene3D" id="1.10.1130.10">
    <property type="entry name" value="Flavocytochrome C3, Chain A"/>
    <property type="match status" value="1"/>
</dbReference>
<keyword evidence="1" id="KW-0732">Signal</keyword>
<dbReference type="InterPro" id="IPR036280">
    <property type="entry name" value="Multihaem_cyt_sf"/>
</dbReference>
<dbReference type="AlphaFoldDB" id="A0A5C5YLA7"/>
<dbReference type="InterPro" id="IPR011990">
    <property type="entry name" value="TPR-like_helical_dom_sf"/>
</dbReference>
<sequence length="972" mass="108712">MVAKSSPQEGMQPVRKKPYVRSVSGRMRVLLYFIFGLVAVLAANSAYLSSVTAMEWFTGETYQDYFYQYMFLAHLVMGLVLITPFLIFGVRHMLAAKDRKNRRAVRIGYALFGVCVAVLVSGLLLMRLGGFDLRDPSARQTIYWMHVACPLVAGWLYWLHRLAGPRIKWRIGGAYLGAVATAVLAMLWLQAQDPREWHALGPESGVKYFEPSLARTSTGDFIPAENLMNDEYCKTCHADVHAQWSDSVHRFSSFNNPPYLASVTETRKVSMERDQSVQASRWCAGCHDPVPFFSGAFDDPNFDALKHPTSQAGITCTVCHAITNVNSNRGNADYTIESPLHYPFASSENRALQWVNQQLIKAKPAFHKKTFLKDFHSTAEFCSTCHKVHLPGELTKYKEFLRGQNHYDPYLLSGVSGHGIRSFYYPPKAQPNCNNCHMPAQPSDDFGAKQIAGADGLNVHNHLFPSANTGIAWLRDKPDIVRAHQDFLDGVMRVDIFGVREGGEIDGQLTAPIRPAAPVLVPGNRYLVEAVIRTLKMGHLFTQGTVDSNEIWLDVVVKSGDRIIGRSGAMNPDLGNEVDPWSHFVNVFVIDKDGNRIDRRNAQDIFTPLYNNQIPPGAGQTVHYELEVPSGVSEQLVVEVKLMYRKFDQRYMDFVARSNEELGANIRGHEPGKPYVNNLPVTVLASDSVVFAVDDAEEPPENGDRDIPTWQRWNDYGIGLLLKGRAELRQAEEAFKHVEELNRWDGPMNLARVYTAEGRLDDAVAALQRADAFRDAEGFPRWTWAWQSGAVNRQQGRLVEAIQNLRSALEDSTAVMQQRQFDFSLDYEVINLLGQTQFDLGRLRARQGRTDEAHEAWTEAVATFQRTLAIDSENFTAHHNLQLLHAELGEPEKAAEHAGLHLRYKMDDNAKGRAERLAREKYPAANHAAEAVVKYSLSRDGAPGLAQTDANAESAKESDQIALEDAPAGGGQ</sequence>
<dbReference type="SUPFAM" id="SSF48695">
    <property type="entry name" value="Multiheme cytochromes"/>
    <property type="match status" value="1"/>
</dbReference>
<dbReference type="EMBL" id="SJPO01000007">
    <property type="protein sequence ID" value="TWT75723.1"/>
    <property type="molecule type" value="Genomic_DNA"/>
</dbReference>
<dbReference type="InterPro" id="IPR051829">
    <property type="entry name" value="Multiheme_Cytochr_ET"/>
</dbReference>
<feature type="region of interest" description="Disordered" evidence="2">
    <location>
        <begin position="939"/>
        <end position="972"/>
    </location>
</feature>
<accession>A0A5C5YLA7</accession>
<evidence type="ECO:0000256" key="3">
    <source>
        <dbReference type="SAM" id="Phobius"/>
    </source>
</evidence>
<feature type="domain" description="Cytochrome c-552/4" evidence="4">
    <location>
        <begin position="233"/>
        <end position="320"/>
    </location>
</feature>
<comment type="caution">
    <text evidence="5">The sequence shown here is derived from an EMBL/GenBank/DDBJ whole genome shotgun (WGS) entry which is preliminary data.</text>
</comment>
<evidence type="ECO:0000313" key="5">
    <source>
        <dbReference type="EMBL" id="TWT75723.1"/>
    </source>
</evidence>
<gene>
    <name evidence="5" type="ORF">Pla123a_32330</name>
</gene>
<protein>
    <submittedName>
        <fullName evidence="5">Tetratricopeptide repeat protein</fullName>
    </submittedName>
</protein>
<evidence type="ECO:0000313" key="6">
    <source>
        <dbReference type="Proteomes" id="UP000318478"/>
    </source>
</evidence>
<feature type="transmembrane region" description="Helical" evidence="3">
    <location>
        <begin position="29"/>
        <end position="47"/>
    </location>
</feature>
<proteinExistence type="predicted"/>
<keyword evidence="3" id="KW-0812">Transmembrane</keyword>
<keyword evidence="3" id="KW-1133">Transmembrane helix</keyword>
<reference evidence="5 6" key="1">
    <citation type="submission" date="2019-02" db="EMBL/GenBank/DDBJ databases">
        <title>Deep-cultivation of Planctomycetes and their phenomic and genomic characterization uncovers novel biology.</title>
        <authorList>
            <person name="Wiegand S."/>
            <person name="Jogler M."/>
            <person name="Boedeker C."/>
            <person name="Pinto D."/>
            <person name="Vollmers J."/>
            <person name="Rivas-Marin E."/>
            <person name="Kohn T."/>
            <person name="Peeters S.H."/>
            <person name="Heuer A."/>
            <person name="Rast P."/>
            <person name="Oberbeckmann S."/>
            <person name="Bunk B."/>
            <person name="Jeske O."/>
            <person name="Meyerdierks A."/>
            <person name="Storesund J.E."/>
            <person name="Kallscheuer N."/>
            <person name="Luecker S."/>
            <person name="Lage O.M."/>
            <person name="Pohl T."/>
            <person name="Merkel B.J."/>
            <person name="Hornburger P."/>
            <person name="Mueller R.-W."/>
            <person name="Bruemmer F."/>
            <person name="Labrenz M."/>
            <person name="Spormann A.M."/>
            <person name="Op Den Camp H."/>
            <person name="Overmann J."/>
            <person name="Amann R."/>
            <person name="Jetten M.S.M."/>
            <person name="Mascher T."/>
            <person name="Medema M.H."/>
            <person name="Devos D.P."/>
            <person name="Kaster A.-K."/>
            <person name="Ovreas L."/>
            <person name="Rohde M."/>
            <person name="Galperin M.Y."/>
            <person name="Jogler C."/>
        </authorList>
    </citation>
    <scope>NUCLEOTIDE SEQUENCE [LARGE SCALE GENOMIC DNA]</scope>
    <source>
        <strain evidence="5 6">Pla123a</strain>
    </source>
</reference>
<keyword evidence="6" id="KW-1185">Reference proteome</keyword>
<dbReference type="SUPFAM" id="SSF48452">
    <property type="entry name" value="TPR-like"/>
    <property type="match status" value="1"/>
</dbReference>
<feature type="transmembrane region" description="Helical" evidence="3">
    <location>
        <begin position="67"/>
        <end position="88"/>
    </location>
</feature>
<dbReference type="Gene3D" id="1.25.40.10">
    <property type="entry name" value="Tetratricopeptide repeat domain"/>
    <property type="match status" value="1"/>
</dbReference>
<evidence type="ECO:0000256" key="2">
    <source>
        <dbReference type="SAM" id="MobiDB-lite"/>
    </source>
</evidence>
<dbReference type="PANTHER" id="PTHR35038">
    <property type="entry name" value="DISSIMILATORY SULFITE REDUCTASE SIRA"/>
    <property type="match status" value="1"/>
</dbReference>
<evidence type="ECO:0000259" key="4">
    <source>
        <dbReference type="Pfam" id="PF13435"/>
    </source>
</evidence>
<evidence type="ECO:0000256" key="1">
    <source>
        <dbReference type="ARBA" id="ARBA00022729"/>
    </source>
</evidence>
<feature type="transmembrane region" description="Helical" evidence="3">
    <location>
        <begin position="171"/>
        <end position="189"/>
    </location>
</feature>
<dbReference type="Pfam" id="PF13435">
    <property type="entry name" value="Cytochrome_C554"/>
    <property type="match status" value="1"/>
</dbReference>